<dbReference type="Reactome" id="R-XTR-5620912">
    <property type="pathway name" value="Anchoring of the basal body to the plasma membrane"/>
</dbReference>
<dbReference type="Reactome" id="R-XTR-8854518">
    <property type="pathway name" value="AURKA Activation by TPX2"/>
</dbReference>
<evidence type="ECO:0000256" key="16">
    <source>
        <dbReference type="ARBA" id="ARBA00041830"/>
    </source>
</evidence>
<dbReference type="InterPro" id="IPR026099">
    <property type="entry name" value="Odf2-rel"/>
</dbReference>
<keyword evidence="8" id="KW-0221">Differentiation</keyword>
<evidence type="ECO:0000256" key="3">
    <source>
        <dbReference type="ARBA" id="ARBA00004647"/>
    </source>
</evidence>
<keyword evidence="12" id="KW-0969">Cilium</keyword>
<evidence type="ECO:0000256" key="4">
    <source>
        <dbReference type="ARBA" id="ARBA00009316"/>
    </source>
</evidence>
<evidence type="ECO:0000256" key="13">
    <source>
        <dbReference type="ARBA" id="ARBA00023212"/>
    </source>
</evidence>
<reference evidence="22 23" key="3">
    <citation type="submission" date="2025-04" db="UniProtKB">
        <authorList>
            <consortium name="RefSeq"/>
        </authorList>
    </citation>
    <scope>IDENTIFICATION</scope>
    <source>
        <strain evidence="22 23">Nigerian</strain>
        <tissue evidence="22 23">Liver and blood</tissue>
    </source>
</reference>
<feature type="coiled-coil region" evidence="18">
    <location>
        <begin position="114"/>
        <end position="220"/>
    </location>
</feature>
<evidence type="ECO:0000256" key="6">
    <source>
        <dbReference type="ARBA" id="ARBA00022490"/>
    </source>
</evidence>
<dbReference type="GO" id="GO:0005874">
    <property type="term" value="C:microtubule"/>
    <property type="evidence" value="ECO:0007669"/>
    <property type="project" value="UniProtKB-KW"/>
</dbReference>
<sequence length="828" mass="96604">MKNRSPSPPLHVHVDESTPVHVHIKKASRPPAKTQHIAKLKKKGGMGNLRRSATVKTKVPWIPPGKSSLRDASLKWEGLTHRLEITPPDTEKMFSALRLSDLSTDEEEMKLSKMNSYEEKIATLMSEMGTLKHELELQKREKYLGRCEEQLAASKRLLEAQQEELAEVSQELAETENENVRLKRNLDRIQEEKGLSIIQKQQLQEEKSHLLAKLLEAETDGTEAARQVALLSDTIQRLKHEKRMTSTDVNLLTRQKELLLQKLNTFEDTNRSLRVLLREQHRQETETYRLMEQKEMLLKKLSDSDTEKMHLQIKLHEQEEKVEDLLSQLKTEKDLSKTASEVSKSIEATKAHLHGQLRTREAENNRLSVQIRNLERNEAHQREEIAKLIEQLTELKEKVDSEKDALKKSVRAQKQRAERSEETLELLNRQLMDKDSELAKALSSTETWRSRYNKLMKESSQKEEEVAVLSTRLKGLLGESQGVEERGRLERESLLEKLHQQTTENTCLRMEHEKLKTSLTTIEEKLSLAQSEVQQLKNSLRQYEGLVDTYKEQLQKSRQEANNISLQLEMSEKESKNIKEEMNLELEQMRRKYQSRLSELEHLPEVLKSTELDLQECQQQLRLYEQKSSDLSSTISDLRIRMEQQGDKMGSTRERYQSAVEENKHLVMKLEELERRLEDASTQNRELLQVVAKREESIHQNQQRLDEKTHECASLARQLEAAIEDSRRQVDQTRDRVSSKERVTQSKILDLETQLSRTKTELNQFRHSKEDAERRFQSRLQDLKDRLEQSESTNRSMQNYVQFLKSSYTNVFGDATLSSSPIRPRTPL</sequence>
<evidence type="ECO:0000256" key="18">
    <source>
        <dbReference type="SAM" id="Coils"/>
    </source>
</evidence>
<keyword evidence="13" id="KW-0206">Cytoskeleton</keyword>
<keyword evidence="7" id="KW-0493">Microtubule</keyword>
<evidence type="ECO:0000313" key="23">
    <source>
        <dbReference type="RefSeq" id="XP_012823363.1"/>
    </source>
</evidence>
<keyword evidence="11 18" id="KW-0175">Coiled coil</keyword>
<dbReference type="GO" id="GO:1902017">
    <property type="term" value="P:regulation of cilium assembly"/>
    <property type="evidence" value="ECO:0000318"/>
    <property type="project" value="GO_Central"/>
</dbReference>
<dbReference type="Reactome" id="R-XTR-380259">
    <property type="pathway name" value="Loss of Nlp from mitotic centrosomes"/>
</dbReference>
<dbReference type="GeneTree" id="ENSGT00530000063497"/>
<evidence type="ECO:0000256" key="5">
    <source>
        <dbReference type="ARBA" id="ARBA00022473"/>
    </source>
</evidence>
<dbReference type="GO" id="GO:0000922">
    <property type="term" value="C:spindle pole"/>
    <property type="evidence" value="ECO:0007669"/>
    <property type="project" value="UniProtKB-SubCell"/>
</dbReference>
<dbReference type="AlphaFoldDB" id="F6UJC0"/>
<dbReference type="SUPFAM" id="SSF57997">
    <property type="entry name" value="Tropomyosin"/>
    <property type="match status" value="2"/>
</dbReference>
<feature type="coiled-coil region" evidence="18">
    <location>
        <begin position="308"/>
        <end position="437"/>
    </location>
</feature>
<reference evidence="20" key="2">
    <citation type="submission" date="2011-06" db="UniProtKB">
        <authorList>
            <consortium name="Ensembl"/>
        </authorList>
    </citation>
    <scope>IDENTIFICATION</scope>
</reference>
<dbReference type="AGR" id="Xenbase:XB-GENE-977564"/>
<organism evidence="20">
    <name type="scientific">Xenopus tropicalis</name>
    <name type="common">Western clawed frog</name>
    <name type="synonym">Silurana tropicalis</name>
    <dbReference type="NCBI Taxonomy" id="8364"/>
    <lineage>
        <taxon>Eukaryota</taxon>
        <taxon>Metazoa</taxon>
        <taxon>Chordata</taxon>
        <taxon>Craniata</taxon>
        <taxon>Vertebrata</taxon>
        <taxon>Euteleostomi</taxon>
        <taxon>Amphibia</taxon>
        <taxon>Batrachia</taxon>
        <taxon>Anura</taxon>
        <taxon>Pipoidea</taxon>
        <taxon>Pipidae</taxon>
        <taxon>Xenopodinae</taxon>
        <taxon>Xenopus</taxon>
        <taxon>Silurana</taxon>
    </lineage>
</organism>
<evidence type="ECO:0000256" key="15">
    <source>
        <dbReference type="ARBA" id="ARBA00040458"/>
    </source>
</evidence>
<dbReference type="Xenbase" id="XB-GENE-977564">
    <property type="gene designation" value="odf2"/>
</dbReference>
<dbReference type="Reactome" id="R-XTR-2565942">
    <property type="pathway name" value="Regulation of PLK1 Activity at G2/M Transition"/>
</dbReference>
<reference evidence="20" key="1">
    <citation type="journal article" date="2010" name="Science">
        <title>The genome of the Western clawed frog Xenopus tropicalis.</title>
        <authorList>
            <person name="Hellsten U."/>
            <person name="Harland R.M."/>
            <person name="Gilchrist M.J."/>
            <person name="Hendrix D."/>
            <person name="Jurka J."/>
            <person name="Kapitonov V."/>
            <person name="Ovcharenko I."/>
            <person name="Putnam N.H."/>
            <person name="Shu S."/>
            <person name="Taher L."/>
            <person name="Blitz I.L."/>
            <person name="Blumberg B."/>
            <person name="Dichmann D.S."/>
            <person name="Dubchak I."/>
            <person name="Amaya E."/>
            <person name="Detter J.C."/>
            <person name="Fletcher R."/>
            <person name="Gerhard D.S."/>
            <person name="Goodstein D."/>
            <person name="Graves T."/>
            <person name="Grigoriev I.V."/>
            <person name="Grimwood J."/>
            <person name="Kawashima T."/>
            <person name="Lindquist E."/>
            <person name="Lucas S.M."/>
            <person name="Mead P.E."/>
            <person name="Mitros T."/>
            <person name="Ogino H."/>
            <person name="Ohta Y."/>
            <person name="Poliakov A.V."/>
            <person name="Pollet N."/>
            <person name="Robert J."/>
            <person name="Salamov A."/>
            <person name="Sater A.K."/>
            <person name="Schmutz J."/>
            <person name="Terry A."/>
            <person name="Vize P.D."/>
            <person name="Warren W.C."/>
            <person name="Wells D."/>
            <person name="Wills A."/>
            <person name="Wilson R.K."/>
            <person name="Zimmerman L.B."/>
            <person name="Zorn A.M."/>
            <person name="Grainger R."/>
            <person name="Grammer T."/>
            <person name="Khokha M.K."/>
            <person name="Richardson P.M."/>
            <person name="Rokhsar D.S."/>
        </authorList>
    </citation>
    <scope>NUCLEOTIDE SEQUENCE [LARGE SCALE GENOMIC DNA]</scope>
    <source>
        <strain evidence="20">Nigerian</strain>
    </source>
</reference>
<dbReference type="PhylomeDB" id="F6UJC0"/>
<evidence type="ECO:0000256" key="9">
    <source>
        <dbReference type="ARBA" id="ARBA00022846"/>
    </source>
</evidence>
<evidence type="ECO:0000313" key="21">
    <source>
        <dbReference type="Proteomes" id="UP000008143"/>
    </source>
</evidence>
<feature type="coiled-coil region" evidence="18">
    <location>
        <begin position="512"/>
        <end position="800"/>
    </location>
</feature>
<dbReference type="HOGENOM" id="CLU_018326_0_0_1"/>
<gene>
    <name evidence="20 22 23 24" type="primary">odf2</name>
    <name evidence="22 23" type="synonym">odf2/1</name>
    <name evidence="22 23" type="synonym">odf2/2</name>
    <name evidence="22 23" type="synonym">odf84</name>
</gene>
<comment type="subcellular location">
    <subcellularLocation>
        <location evidence="2">Cell projection</location>
        <location evidence="2">Cilium</location>
        <location evidence="2">Flagellum</location>
    </subcellularLocation>
    <subcellularLocation>
        <location evidence="1">Cytoplasm</location>
        <location evidence="1">Cytoskeleton</location>
        <location evidence="1">Microtubule organizing center</location>
        <location evidence="1">Centrosome</location>
        <location evidence="1">Centriole</location>
    </subcellularLocation>
    <subcellularLocation>
        <location evidence="3">Cytoplasm</location>
        <location evidence="3">Cytoskeleton</location>
        <location evidence="3">Spindle pole</location>
    </subcellularLocation>
</comment>
<dbReference type="RefSeq" id="XP_012823363.1">
    <property type="nucleotide sequence ID" value="XM_012967909.3"/>
</dbReference>
<evidence type="ECO:0000256" key="7">
    <source>
        <dbReference type="ARBA" id="ARBA00022701"/>
    </source>
</evidence>
<dbReference type="RefSeq" id="XP_012823362.1">
    <property type="nucleotide sequence ID" value="XM_012967908.3"/>
</dbReference>
<evidence type="ECO:0000256" key="10">
    <source>
        <dbReference type="ARBA" id="ARBA00022871"/>
    </source>
</evidence>
<dbReference type="GeneID" id="100125786"/>
<dbReference type="Ensembl" id="ENSXETT00000053285">
    <property type="protein sequence ID" value="ENSXETP00000053285"/>
    <property type="gene ID" value="ENSXETG00000024758"/>
</dbReference>
<dbReference type="OMA" id="HVHINDT"/>
<feature type="region of interest" description="Disordered" evidence="19">
    <location>
        <begin position="1"/>
        <end position="38"/>
    </location>
</feature>
<dbReference type="OrthoDB" id="413404at2759"/>
<dbReference type="CTD" id="4957"/>
<evidence type="ECO:0000256" key="2">
    <source>
        <dbReference type="ARBA" id="ARBA00004230"/>
    </source>
</evidence>
<dbReference type="Reactome" id="R-XTR-380270">
    <property type="pathway name" value="Recruitment of mitotic centrosome proteins and complexes"/>
</dbReference>
<keyword evidence="14" id="KW-0966">Cell projection</keyword>
<protein>
    <recommendedName>
        <fullName evidence="15">Outer dense fiber protein 2</fullName>
    </recommendedName>
    <alternativeName>
        <fullName evidence="16">Cenexin</fullName>
    </alternativeName>
    <alternativeName>
        <fullName evidence="17">Outer dense fiber of sperm tails protein 2</fullName>
    </alternativeName>
</protein>
<evidence type="ECO:0000256" key="1">
    <source>
        <dbReference type="ARBA" id="ARBA00004114"/>
    </source>
</evidence>
<evidence type="ECO:0000313" key="20">
    <source>
        <dbReference type="Ensembl" id="ENSXETP00000053285"/>
    </source>
</evidence>
<dbReference type="GO" id="GO:0007283">
    <property type="term" value="P:spermatogenesis"/>
    <property type="evidence" value="ECO:0007669"/>
    <property type="project" value="UniProtKB-KW"/>
</dbReference>
<keyword evidence="9" id="KW-0282">Flagellum</keyword>
<evidence type="ECO:0000313" key="24">
    <source>
        <dbReference type="Xenbase" id="XB-GENE-977564"/>
    </source>
</evidence>
<dbReference type="Bgee" id="ENSXETG00000024758">
    <property type="expression patterns" value="Expressed in testis and 11 other cell types or tissues"/>
</dbReference>
<dbReference type="Gene3D" id="1.10.287.1490">
    <property type="match status" value="1"/>
</dbReference>
<keyword evidence="6" id="KW-0963">Cytoplasm</keyword>
<name>F6UJC0_XENTR</name>
<evidence type="ECO:0000256" key="12">
    <source>
        <dbReference type="ARBA" id="ARBA00023069"/>
    </source>
</evidence>
<proteinExistence type="inferred from homology"/>
<dbReference type="GO" id="GO:0005814">
    <property type="term" value="C:centriole"/>
    <property type="evidence" value="ECO:0007669"/>
    <property type="project" value="UniProtKB-SubCell"/>
</dbReference>
<dbReference type="GO" id="GO:0031514">
    <property type="term" value="C:motile cilium"/>
    <property type="evidence" value="ECO:0007669"/>
    <property type="project" value="UniProtKB-SubCell"/>
</dbReference>
<evidence type="ECO:0000256" key="11">
    <source>
        <dbReference type="ARBA" id="ARBA00023054"/>
    </source>
</evidence>
<evidence type="ECO:0000256" key="14">
    <source>
        <dbReference type="ARBA" id="ARBA00023273"/>
    </source>
</evidence>
<evidence type="ECO:0000256" key="8">
    <source>
        <dbReference type="ARBA" id="ARBA00022782"/>
    </source>
</evidence>
<keyword evidence="21" id="KW-1185">Reference proteome</keyword>
<evidence type="ECO:0000313" key="22">
    <source>
        <dbReference type="RefSeq" id="XP_012823362.1"/>
    </source>
</evidence>
<evidence type="ECO:0000256" key="17">
    <source>
        <dbReference type="ARBA" id="ARBA00043200"/>
    </source>
</evidence>
<dbReference type="Proteomes" id="UP000008143">
    <property type="component" value="Chromosome 8"/>
</dbReference>
<dbReference type="eggNOG" id="ENOG502QUXQ">
    <property type="taxonomic scope" value="Eukaryota"/>
</dbReference>
<keyword evidence="10" id="KW-0744">Spermatogenesis</keyword>
<dbReference type="GO" id="GO:0030154">
    <property type="term" value="P:cell differentiation"/>
    <property type="evidence" value="ECO:0007669"/>
    <property type="project" value="UniProtKB-KW"/>
</dbReference>
<accession>F6UJC0</accession>
<dbReference type="Reactome" id="R-XTR-380320">
    <property type="pathway name" value="Recruitment of NuMA to mitotic centrosomes"/>
</dbReference>
<comment type="similarity">
    <text evidence="4">Belongs to the ODF2 family.</text>
</comment>
<dbReference type="PANTHER" id="PTHR23162:SF8">
    <property type="entry name" value="OUTER DENSE FIBER PROTEIN 2"/>
    <property type="match status" value="1"/>
</dbReference>
<dbReference type="PANTHER" id="PTHR23162">
    <property type="entry name" value="OUTER DENSE FIBER OF SPERM TAILS 2"/>
    <property type="match status" value="1"/>
</dbReference>
<evidence type="ECO:0000256" key="19">
    <source>
        <dbReference type="SAM" id="MobiDB-lite"/>
    </source>
</evidence>
<keyword evidence="5" id="KW-0217">Developmental protein</keyword>
<dbReference type="GO" id="GO:0005813">
    <property type="term" value="C:centrosome"/>
    <property type="evidence" value="ECO:0000318"/>
    <property type="project" value="GO_Central"/>
</dbReference>